<dbReference type="STRING" id="150374.A0A0M8N7T2"/>
<feature type="region of interest" description="Disordered" evidence="1">
    <location>
        <begin position="1"/>
        <end position="30"/>
    </location>
</feature>
<proteinExistence type="predicted"/>
<accession>A0A0M8N7T2</accession>
<feature type="compositionally biased region" description="Polar residues" evidence="1">
    <location>
        <begin position="1"/>
        <end position="15"/>
    </location>
</feature>
<evidence type="ECO:0000313" key="3">
    <source>
        <dbReference type="Proteomes" id="UP000053831"/>
    </source>
</evidence>
<protein>
    <recommendedName>
        <fullName evidence="4">Sterol uptake control protein 2</fullName>
    </recommendedName>
</protein>
<dbReference type="AlphaFoldDB" id="A0A0M8N7T2"/>
<sequence length="385" mass="42922">MSPHSQTLSRSSSVSAPPDHHRPPVAPAPTLPSFTESFNVNYDHDVGYRPSAPLGSLYTAQHLIILHHTFTSVERDSIVARDQMQGVVEIAIRDAVEAPYLIDQLLALSALHLAARIDSGDSRKAGNPAALRHQATELQTRAVSSFTRLTADLPTEDKATCVPRFLFTSLLSLQVLAETLHQHRQFPNADNGRPTPLHDFIKRMVDCMRLHRSMLSLIRPTWNYLLQTELFPLLRTSHDAANEAEIKVSQGTECRHLEQLIRAPPDSTGAGPPLDPASASACLSCIDRLQWAFDMQNSLPDQDVPHAACSFIIMNPSEFADVLQTLRPEALIILAYFSVLLHRCRKFWVFENVGANIIRAIVGHLGPRWRDALAWPLRVIETEND</sequence>
<dbReference type="Proteomes" id="UP000053831">
    <property type="component" value="Unassembled WGS sequence"/>
</dbReference>
<comment type="caution">
    <text evidence="2">The sequence shown here is derived from an EMBL/GenBank/DDBJ whole genome shotgun (WGS) entry which is preliminary data.</text>
</comment>
<evidence type="ECO:0000313" key="2">
    <source>
        <dbReference type="EMBL" id="KOS21770.1"/>
    </source>
</evidence>
<dbReference type="OrthoDB" id="4937900at2759"/>
<dbReference type="PANTHER" id="PTHR47784:SF4">
    <property type="entry name" value="ZN(II)2CYS6 TRANSCRIPTION FACTOR (EUROFUNG)"/>
    <property type="match status" value="1"/>
</dbReference>
<dbReference type="PANTHER" id="PTHR47784">
    <property type="entry name" value="STEROL UPTAKE CONTROL PROTEIN 2"/>
    <property type="match status" value="1"/>
</dbReference>
<dbReference type="EMBL" id="LGSR01000006">
    <property type="protein sequence ID" value="KOS21770.1"/>
    <property type="molecule type" value="Genomic_DNA"/>
</dbReference>
<name>A0A0M8N7T2_ESCWE</name>
<gene>
    <name evidence="2" type="ORF">ESCO_002195</name>
</gene>
<evidence type="ECO:0000256" key="1">
    <source>
        <dbReference type="SAM" id="MobiDB-lite"/>
    </source>
</evidence>
<organism evidence="2 3">
    <name type="scientific">Escovopsis weberi</name>
    <dbReference type="NCBI Taxonomy" id="150374"/>
    <lineage>
        <taxon>Eukaryota</taxon>
        <taxon>Fungi</taxon>
        <taxon>Dikarya</taxon>
        <taxon>Ascomycota</taxon>
        <taxon>Pezizomycotina</taxon>
        <taxon>Sordariomycetes</taxon>
        <taxon>Hypocreomycetidae</taxon>
        <taxon>Hypocreales</taxon>
        <taxon>Hypocreaceae</taxon>
        <taxon>Escovopsis</taxon>
    </lineage>
</organism>
<dbReference type="InterPro" id="IPR053157">
    <property type="entry name" value="Sterol_Uptake_Regulator"/>
</dbReference>
<keyword evidence="3" id="KW-1185">Reference proteome</keyword>
<dbReference type="GO" id="GO:0001228">
    <property type="term" value="F:DNA-binding transcription activator activity, RNA polymerase II-specific"/>
    <property type="evidence" value="ECO:0007669"/>
    <property type="project" value="TreeGrafter"/>
</dbReference>
<evidence type="ECO:0008006" key="4">
    <source>
        <dbReference type="Google" id="ProtNLM"/>
    </source>
</evidence>
<reference evidence="2 3" key="1">
    <citation type="submission" date="2015-07" db="EMBL/GenBank/DDBJ databases">
        <title>The genome of the fungus Escovopsis weberi, a specialized disease agent of ant agriculture.</title>
        <authorList>
            <person name="de Man T.J."/>
            <person name="Stajich J.E."/>
            <person name="Kubicek C.P."/>
            <person name="Chenthamara K."/>
            <person name="Atanasova L."/>
            <person name="Druzhinina I.S."/>
            <person name="Birnbaum S."/>
            <person name="Barribeau S.M."/>
            <person name="Teiling C."/>
            <person name="Suen G."/>
            <person name="Currie C."/>
            <person name="Gerardo N.M."/>
        </authorList>
    </citation>
    <scope>NUCLEOTIDE SEQUENCE [LARGE SCALE GENOMIC DNA]</scope>
</reference>